<feature type="binding site" evidence="10 11">
    <location>
        <position position="605"/>
    </location>
    <ligand>
        <name>L-methionine</name>
        <dbReference type="ChEBI" id="CHEBI:57844"/>
    </ligand>
</feature>
<feature type="binding site" evidence="10">
    <location>
        <position position="672"/>
    </location>
    <ligand>
        <name>Zn(2+)</name>
        <dbReference type="ChEBI" id="CHEBI:29105"/>
        <note>catalytic</note>
    </ligand>
</feature>
<evidence type="ECO:0000256" key="6">
    <source>
        <dbReference type="ARBA" id="ARBA00022679"/>
    </source>
</evidence>
<evidence type="ECO:0000256" key="13">
    <source>
        <dbReference type="PIRSR" id="PIRSR000382-3"/>
    </source>
</evidence>
<keyword evidence="8 10" id="KW-0862">Zinc</keyword>
<feature type="binding site" evidence="12">
    <location>
        <position position="733"/>
    </location>
    <ligand>
        <name>Zn(2+)</name>
        <dbReference type="ChEBI" id="CHEBI:29105"/>
        <label>1</label>
        <note>catalytic</note>
    </ligand>
</feature>
<feature type="active site" description="Proton donor" evidence="10 13">
    <location>
        <position position="701"/>
    </location>
</feature>
<name>A0A1T4VG68_9FIRM</name>
<dbReference type="STRING" id="39495.SAMN02745111_00848"/>
<dbReference type="InterPro" id="IPR002629">
    <property type="entry name" value="Met_Synth_C/arc"/>
</dbReference>
<feature type="binding site" evidence="10">
    <location>
        <position position="650"/>
    </location>
    <ligand>
        <name>Zn(2+)</name>
        <dbReference type="ChEBI" id="CHEBI:29105"/>
        <note>catalytic</note>
    </ligand>
</feature>
<keyword evidence="17" id="KW-1185">Reference proteome</keyword>
<dbReference type="EMBL" id="FUXZ01000005">
    <property type="protein sequence ID" value="SKA63926.1"/>
    <property type="molecule type" value="Genomic_DNA"/>
</dbReference>
<dbReference type="CDD" id="cd03311">
    <property type="entry name" value="CIMS_C_terminal_like"/>
    <property type="match status" value="1"/>
</dbReference>
<dbReference type="Pfam" id="PF08267">
    <property type="entry name" value="Meth_synt_1"/>
    <property type="match status" value="1"/>
</dbReference>
<comment type="function">
    <text evidence="1 10">Catalyzes the transfer of a methyl group from 5-methyltetrahydrofolate to homocysteine resulting in methionine formation.</text>
</comment>
<dbReference type="InterPro" id="IPR013215">
    <property type="entry name" value="Cbl-indep_Met_Synth_N"/>
</dbReference>
<evidence type="ECO:0000256" key="10">
    <source>
        <dbReference type="HAMAP-Rule" id="MF_00172"/>
    </source>
</evidence>
<evidence type="ECO:0000256" key="8">
    <source>
        <dbReference type="ARBA" id="ARBA00022833"/>
    </source>
</evidence>
<dbReference type="RefSeq" id="WP_078765734.1">
    <property type="nucleotide sequence ID" value="NZ_FUXZ01000005.1"/>
</dbReference>
<keyword evidence="9 10" id="KW-0486">Methionine biosynthesis</keyword>
<accession>A0A1T4VG68</accession>
<comment type="pathway">
    <text evidence="2 10">Amino-acid biosynthesis; L-methionine biosynthesis via de novo pathway; L-methionine from L-homocysteine (MetE route): step 1/1.</text>
</comment>
<feature type="binding site" evidence="10">
    <location>
        <position position="605"/>
    </location>
    <ligand>
        <name>L-homocysteine</name>
        <dbReference type="ChEBI" id="CHEBI:58199"/>
    </ligand>
</feature>
<comment type="catalytic activity">
    <reaction evidence="10">
        <text>5-methyltetrahydropteroyltri-L-glutamate + L-homocysteine = tetrahydropteroyltri-L-glutamate + L-methionine</text>
        <dbReference type="Rhea" id="RHEA:21196"/>
        <dbReference type="ChEBI" id="CHEBI:57844"/>
        <dbReference type="ChEBI" id="CHEBI:58140"/>
        <dbReference type="ChEBI" id="CHEBI:58199"/>
        <dbReference type="ChEBI" id="CHEBI:58207"/>
        <dbReference type="EC" id="2.1.1.14"/>
    </reaction>
</comment>
<dbReference type="NCBIfam" id="TIGR01371">
    <property type="entry name" value="met_syn_B12ind"/>
    <property type="match status" value="1"/>
</dbReference>
<feature type="binding site" evidence="10 11">
    <location>
        <position position="567"/>
    </location>
    <ligand>
        <name>5-methyltetrahydropteroyltri-L-glutamate</name>
        <dbReference type="ChEBI" id="CHEBI:58207"/>
    </ligand>
</feature>
<dbReference type="PANTHER" id="PTHR30519">
    <property type="entry name" value="5-METHYLTETRAHYDROPTEROYLTRIGLUTAMATE--HOMOCYSTEINE METHYLTRANSFERASE"/>
    <property type="match status" value="1"/>
</dbReference>
<gene>
    <name evidence="10" type="primary">metE</name>
    <name evidence="16" type="ORF">SAMN02745111_00848</name>
</gene>
<feature type="binding site" evidence="12">
    <location>
        <position position="672"/>
    </location>
    <ligand>
        <name>Zn(2+)</name>
        <dbReference type="ChEBI" id="CHEBI:29105"/>
        <label>1</label>
        <note>catalytic</note>
    </ligand>
</feature>
<feature type="binding site" evidence="11">
    <location>
        <position position="119"/>
    </location>
    <ligand>
        <name>5-methyltetrahydropteroyltri-L-glutamate</name>
        <dbReference type="ChEBI" id="CHEBI:58207"/>
    </ligand>
</feature>
<keyword evidence="7 10" id="KW-0479">Metal-binding</keyword>
<organism evidence="16 17">
    <name type="scientific">Eubacterium uniforme</name>
    <dbReference type="NCBI Taxonomy" id="39495"/>
    <lineage>
        <taxon>Bacteria</taxon>
        <taxon>Bacillati</taxon>
        <taxon>Bacillota</taxon>
        <taxon>Clostridia</taxon>
        <taxon>Eubacteriales</taxon>
        <taxon>Eubacteriaceae</taxon>
        <taxon>Eubacterium</taxon>
    </lineage>
</organism>
<dbReference type="GO" id="GO:0009086">
    <property type="term" value="P:methionine biosynthetic process"/>
    <property type="evidence" value="ECO:0007669"/>
    <property type="project" value="UniProtKB-UniRule"/>
</dbReference>
<feature type="binding site" evidence="12">
    <location>
        <position position="648"/>
    </location>
    <ligand>
        <name>Zn(2+)</name>
        <dbReference type="ChEBI" id="CHEBI:29105"/>
        <label>1</label>
        <note>catalytic</note>
    </ligand>
</feature>
<evidence type="ECO:0000256" key="9">
    <source>
        <dbReference type="ARBA" id="ARBA00023167"/>
    </source>
</evidence>
<evidence type="ECO:0000313" key="17">
    <source>
        <dbReference type="Proteomes" id="UP000190814"/>
    </source>
</evidence>
<feature type="binding site" evidence="10">
    <location>
        <begin position="437"/>
        <end position="439"/>
    </location>
    <ligand>
        <name>L-homocysteine</name>
        <dbReference type="ChEBI" id="CHEBI:58199"/>
    </ligand>
</feature>
<feature type="binding site" evidence="10">
    <location>
        <begin position="15"/>
        <end position="18"/>
    </location>
    <ligand>
        <name>5-methyltetrahydropteroyltri-L-glutamate</name>
        <dbReference type="ChEBI" id="CHEBI:58207"/>
    </ligand>
</feature>
<proteinExistence type="inferred from homology"/>
<evidence type="ECO:0000256" key="5">
    <source>
        <dbReference type="ARBA" id="ARBA00022605"/>
    </source>
</evidence>
<feature type="domain" description="Cobalamin-independent methionine synthase MetE N-terminal" evidence="15">
    <location>
        <begin position="3"/>
        <end position="314"/>
    </location>
</feature>
<feature type="binding site" evidence="10 11">
    <location>
        <position position="490"/>
    </location>
    <ligand>
        <name>L-methionine</name>
        <dbReference type="ChEBI" id="CHEBI:57844"/>
    </ligand>
</feature>
<dbReference type="OrthoDB" id="244285at2"/>
<protein>
    <recommendedName>
        <fullName evidence="10">5-methyltetrahydropteroyltriglutamate--homocysteine methyltransferase</fullName>
        <ecNumber evidence="10">2.1.1.14</ecNumber>
    </recommendedName>
    <alternativeName>
        <fullName evidence="10">Cobalamin-independent methionine synthase</fullName>
    </alternativeName>
    <alternativeName>
        <fullName evidence="10">Methionine synthase, vitamin-B12 independent isozyme</fullName>
    </alternativeName>
</protein>
<dbReference type="InterPro" id="IPR006276">
    <property type="entry name" value="Cobalamin-indep_Met_synthase"/>
</dbReference>
<dbReference type="InterPro" id="IPR038071">
    <property type="entry name" value="UROD/MetE-like_sf"/>
</dbReference>
<dbReference type="GO" id="GO:0032259">
    <property type="term" value="P:methylation"/>
    <property type="evidence" value="ECO:0007669"/>
    <property type="project" value="UniProtKB-KW"/>
</dbReference>
<feature type="binding site" evidence="10">
    <location>
        <position position="648"/>
    </location>
    <ligand>
        <name>Zn(2+)</name>
        <dbReference type="ChEBI" id="CHEBI:29105"/>
        <note>catalytic</note>
    </ligand>
</feature>
<dbReference type="AlphaFoldDB" id="A0A1T4VG68"/>
<sequence>MKTAVIGFPRIGKDRELKFASEKYFKGEISEEELKNVASEIRKENLLEQSKQGITYIPVNDFSFYDNVLDTAVLFNVIPKRYKELGLSELDTYFAMARGYQKDKGNVKALAMKKWFNTNYHYIVPEFEDDTKIKLNDETVIERYKEAVSLDIDAKVNLIGPFTFLKLTKFVGSKTIDDVKEKLVLEYVKLLNDIKAAGGKTVSIDEPYLVRDLDSKDKELFNYLYDIILNSNSGVKVILQTYFGDVRDIYEDLIKLPFAGIGIDFVEGKESLNLIKKYGFPTDKILFAGLVNGKNIWRNNYRKTIDTFEVIKKVLKSDENIVISTSCSLLHVPYTTESETKLQKDYIEHFAFAKEKLVELKEIAALVKLDDFAQKGSKCYKDNQALHASRINSFDKKVKDRVSKIKKSDYERLPKFEEREKIQKEKLDLPLFPTTTIGSFPQTAAVRKNRRDYKNGVISKEQYIKFNKEKIAKCIALQEEIGLDVLVHGEYERNDMVEYFGEHLSGYVFTEKAWVQSYGTRCVKPPIIWGDVSRKESITVEWSKFAKQCTTKKVKGMLTGPVTILNWSFPREDITIKESVLQIALAIRDEVLDLEANGIEIIQIDEAALREKLPLRKSDWYSEYLDFAIPAFRLVHSGVKPETQIHTHMCYSEFTDIIPAIDAMDADVITFEASRSDLQILDSLKENNFKTEVGPGVYDIHSPRVPSVEEIVNALNLMREKLDDNKLWVNPDCGLKTRGDKETKESLINLVLAAKEVRAQDEQKAV</sequence>
<feature type="binding site" evidence="10 11">
    <location>
        <begin position="521"/>
        <end position="522"/>
    </location>
    <ligand>
        <name>5-methyltetrahydropteroyltri-L-glutamate</name>
        <dbReference type="ChEBI" id="CHEBI:58207"/>
    </ligand>
</feature>
<reference evidence="16 17" key="1">
    <citation type="submission" date="2017-02" db="EMBL/GenBank/DDBJ databases">
        <authorList>
            <person name="Peterson S.W."/>
        </authorList>
    </citation>
    <scope>NUCLEOTIDE SEQUENCE [LARGE SCALE GENOMIC DNA]</scope>
    <source>
        <strain evidence="16 17">ATCC 35992</strain>
    </source>
</reference>
<dbReference type="EC" id="2.1.1.14" evidence="10"/>
<feature type="binding site" evidence="10">
    <location>
        <position position="733"/>
    </location>
    <ligand>
        <name>Zn(2+)</name>
        <dbReference type="ChEBI" id="CHEBI:29105"/>
        <note>catalytic</note>
    </ligand>
</feature>
<feature type="binding site" evidence="11">
    <location>
        <position position="18"/>
    </location>
    <ligand>
        <name>5-methyltetrahydropteroyltri-L-glutamate</name>
        <dbReference type="ChEBI" id="CHEBI:58207"/>
    </ligand>
</feature>
<keyword evidence="6 10" id="KW-0808">Transferase</keyword>
<dbReference type="NCBIfam" id="NF003556">
    <property type="entry name" value="PRK05222.1"/>
    <property type="match status" value="1"/>
</dbReference>
<evidence type="ECO:0000256" key="3">
    <source>
        <dbReference type="ARBA" id="ARBA00009553"/>
    </source>
</evidence>
<keyword evidence="5 10" id="KW-0028">Amino-acid biosynthesis</keyword>
<evidence type="ECO:0000256" key="4">
    <source>
        <dbReference type="ARBA" id="ARBA00022603"/>
    </source>
</evidence>
<comment type="cofactor">
    <cofactor evidence="12">
        <name>Zn(2+)</name>
        <dbReference type="ChEBI" id="CHEBI:29105"/>
    </cofactor>
    <text evidence="12">Binds 2 Zn(2+) ions per subunit.</text>
</comment>
<evidence type="ECO:0000256" key="1">
    <source>
        <dbReference type="ARBA" id="ARBA00002777"/>
    </source>
</evidence>
<feature type="binding site" evidence="10">
    <location>
        <position position="490"/>
    </location>
    <ligand>
        <name>L-homocysteine</name>
        <dbReference type="ChEBI" id="CHEBI:58199"/>
    </ligand>
</feature>
<dbReference type="HAMAP" id="MF_00172">
    <property type="entry name" value="Meth_synth"/>
    <property type="match status" value="1"/>
</dbReference>
<feature type="binding site" evidence="12">
    <location>
        <position position="650"/>
    </location>
    <ligand>
        <name>Zn(2+)</name>
        <dbReference type="ChEBI" id="CHEBI:29105"/>
        <label>1</label>
        <note>catalytic</note>
    </ligand>
</feature>
<evidence type="ECO:0000256" key="12">
    <source>
        <dbReference type="PIRSR" id="PIRSR000382-2"/>
    </source>
</evidence>
<evidence type="ECO:0000256" key="11">
    <source>
        <dbReference type="PIRSR" id="PIRSR000382-1"/>
    </source>
</evidence>
<feature type="binding site" evidence="10">
    <location>
        <position position="611"/>
    </location>
    <ligand>
        <name>5-methyltetrahydropteroyltri-L-glutamate</name>
        <dbReference type="ChEBI" id="CHEBI:58207"/>
    </ligand>
</feature>
<dbReference type="GO" id="GO:0003871">
    <property type="term" value="F:5-methyltetrahydropteroyltriglutamate-homocysteine S-methyltransferase activity"/>
    <property type="evidence" value="ECO:0007669"/>
    <property type="project" value="UniProtKB-UniRule"/>
</dbReference>
<dbReference type="UniPathway" id="UPA00051">
    <property type="reaction ID" value="UER00082"/>
</dbReference>
<evidence type="ECO:0000256" key="2">
    <source>
        <dbReference type="ARBA" id="ARBA00004681"/>
    </source>
</evidence>
<dbReference type="GO" id="GO:0008270">
    <property type="term" value="F:zinc ion binding"/>
    <property type="evidence" value="ECO:0007669"/>
    <property type="project" value="InterPro"/>
</dbReference>
<evidence type="ECO:0000259" key="15">
    <source>
        <dbReference type="Pfam" id="PF08267"/>
    </source>
</evidence>
<dbReference type="SUPFAM" id="SSF51726">
    <property type="entry name" value="UROD/MetE-like"/>
    <property type="match status" value="2"/>
</dbReference>
<evidence type="ECO:0000313" key="16">
    <source>
        <dbReference type="EMBL" id="SKA63926.1"/>
    </source>
</evidence>
<dbReference type="Proteomes" id="UP000190814">
    <property type="component" value="Unassembled WGS sequence"/>
</dbReference>
<keyword evidence="10" id="KW-0677">Repeat</keyword>
<feature type="binding site" evidence="10">
    <location>
        <position position="114"/>
    </location>
    <ligand>
        <name>5-methyltetrahydropteroyltri-L-glutamate</name>
        <dbReference type="ChEBI" id="CHEBI:58207"/>
    </ligand>
</feature>
<dbReference type="CDD" id="cd03312">
    <property type="entry name" value="CIMS_N_terminal_like"/>
    <property type="match status" value="1"/>
</dbReference>
<comment type="cofactor">
    <cofactor evidence="10">
        <name>Zn(2+)</name>
        <dbReference type="ChEBI" id="CHEBI:29105"/>
    </cofactor>
    <text evidence="10">Binds 1 zinc ion per subunit.</text>
</comment>
<comment type="similarity">
    <text evidence="3 10">Belongs to the vitamin-B12 independent methionine synthase family.</text>
</comment>
<dbReference type="PIRSF" id="PIRSF000382">
    <property type="entry name" value="MeTrfase_B12_ind"/>
    <property type="match status" value="1"/>
</dbReference>
<dbReference type="Gene3D" id="3.20.20.210">
    <property type="match status" value="2"/>
</dbReference>
<feature type="binding site" evidence="10 11">
    <location>
        <begin position="437"/>
        <end position="439"/>
    </location>
    <ligand>
        <name>L-methionine</name>
        <dbReference type="ChEBI" id="CHEBI:57844"/>
    </ligand>
</feature>
<evidence type="ECO:0000256" key="7">
    <source>
        <dbReference type="ARBA" id="ARBA00022723"/>
    </source>
</evidence>
<dbReference type="Pfam" id="PF01717">
    <property type="entry name" value="Meth_synt_2"/>
    <property type="match status" value="1"/>
</dbReference>
<evidence type="ECO:0000259" key="14">
    <source>
        <dbReference type="Pfam" id="PF01717"/>
    </source>
</evidence>
<feature type="domain" description="Cobalamin-independent methionine synthase MetE C-terminal/archaeal" evidence="14">
    <location>
        <begin position="432"/>
        <end position="755"/>
    </location>
</feature>
<keyword evidence="4 10" id="KW-0489">Methyltransferase</keyword>